<evidence type="ECO:0000256" key="8">
    <source>
        <dbReference type="ARBA" id="ARBA00022777"/>
    </source>
</evidence>
<keyword evidence="16" id="KW-0393">Immunoglobulin domain</keyword>
<dbReference type="InterPro" id="IPR013098">
    <property type="entry name" value="Ig_I-set"/>
</dbReference>
<feature type="transmembrane region" description="Helical" evidence="25">
    <location>
        <begin position="354"/>
        <end position="377"/>
    </location>
</feature>
<evidence type="ECO:0000256" key="21">
    <source>
        <dbReference type="PIRSR" id="PIRSR000628-2"/>
    </source>
</evidence>
<evidence type="ECO:0000256" key="5">
    <source>
        <dbReference type="ARBA" id="ARBA00022729"/>
    </source>
</evidence>
<dbReference type="InterPro" id="IPR017441">
    <property type="entry name" value="Protein_kinase_ATP_BS"/>
</dbReference>
<dbReference type="FunFam" id="2.60.40.10:FF:000016">
    <property type="entry name" value="Fibroblast growth factor receptor"/>
    <property type="match status" value="1"/>
</dbReference>
<keyword evidence="12 19" id="KW-0829">Tyrosine-protein kinase</keyword>
<keyword evidence="3 19" id="KW-0808">Transferase</keyword>
<evidence type="ECO:0000256" key="2">
    <source>
        <dbReference type="ARBA" id="ARBA00022553"/>
    </source>
</evidence>
<dbReference type="PANTHER" id="PTHR24416">
    <property type="entry name" value="TYROSINE-PROTEIN KINASE RECEPTOR"/>
    <property type="match status" value="1"/>
</dbReference>
<dbReference type="InterPro" id="IPR011009">
    <property type="entry name" value="Kinase-like_dom_sf"/>
</dbReference>
<dbReference type="PIRSF" id="PIRSF000628">
    <property type="entry name" value="FGFR"/>
    <property type="match status" value="1"/>
</dbReference>
<comment type="function">
    <text evidence="18">Receptor for basic fibroblast growth factor.</text>
</comment>
<dbReference type="GO" id="GO:0005007">
    <property type="term" value="F:fibroblast growth factor receptor activity"/>
    <property type="evidence" value="ECO:0007669"/>
    <property type="project" value="InterPro"/>
</dbReference>
<evidence type="ECO:0000256" key="9">
    <source>
        <dbReference type="ARBA" id="ARBA00022840"/>
    </source>
</evidence>
<evidence type="ECO:0000256" key="6">
    <source>
        <dbReference type="ARBA" id="ARBA00022737"/>
    </source>
</evidence>
<evidence type="ECO:0000256" key="24">
    <source>
        <dbReference type="SAM" id="MobiDB-lite"/>
    </source>
</evidence>
<feature type="binding site" evidence="21">
    <location>
        <begin position="538"/>
        <end position="540"/>
    </location>
    <ligand>
        <name>ATP</name>
        <dbReference type="ChEBI" id="CHEBI:30616"/>
    </ligand>
</feature>
<reference evidence="29" key="1">
    <citation type="journal article" date="2015" name="Mar. Genomics">
        <title>FGF signaling repertoire of the indirect developing hemichordate Ptychodera flava.</title>
        <authorList>
            <person name="Fan T.P."/>
            <person name="Su Y.H."/>
        </authorList>
    </citation>
    <scope>NUCLEOTIDE SEQUENCE</scope>
</reference>
<keyword evidence="2" id="KW-0597">Phosphoprotein</keyword>
<feature type="disulfide bond" evidence="22">
    <location>
        <begin position="215"/>
        <end position="305"/>
    </location>
</feature>
<comment type="catalytic activity">
    <reaction evidence="17 19">
        <text>L-tyrosyl-[protein] + ATP = O-phospho-L-tyrosyl-[protein] + ADP + H(+)</text>
        <dbReference type="Rhea" id="RHEA:10596"/>
        <dbReference type="Rhea" id="RHEA-COMP:10136"/>
        <dbReference type="Rhea" id="RHEA-COMP:20101"/>
        <dbReference type="ChEBI" id="CHEBI:15378"/>
        <dbReference type="ChEBI" id="CHEBI:30616"/>
        <dbReference type="ChEBI" id="CHEBI:46858"/>
        <dbReference type="ChEBI" id="CHEBI:61978"/>
        <dbReference type="ChEBI" id="CHEBI:456216"/>
        <dbReference type="EC" id="2.7.10.1"/>
    </reaction>
</comment>
<keyword evidence="9 19" id="KW-0067">ATP-binding</keyword>
<keyword evidence="4 25" id="KW-0812">Transmembrane</keyword>
<dbReference type="GO" id="GO:0005524">
    <property type="term" value="F:ATP binding"/>
    <property type="evidence" value="ECO:0007669"/>
    <property type="project" value="UniProtKB-UniRule"/>
</dbReference>
<evidence type="ECO:0000259" key="28">
    <source>
        <dbReference type="PROSITE" id="PS50835"/>
    </source>
</evidence>
<dbReference type="GO" id="GO:0017134">
    <property type="term" value="F:fibroblast growth factor binding"/>
    <property type="evidence" value="ECO:0007669"/>
    <property type="project" value="TreeGrafter"/>
</dbReference>
<feature type="region of interest" description="Disordered" evidence="24">
    <location>
        <begin position="760"/>
        <end position="832"/>
    </location>
</feature>
<dbReference type="GO" id="GO:0005886">
    <property type="term" value="C:plasma membrane"/>
    <property type="evidence" value="ECO:0007669"/>
    <property type="project" value="TreeGrafter"/>
</dbReference>
<feature type="signal peptide" evidence="26">
    <location>
        <begin position="1"/>
        <end position="22"/>
    </location>
</feature>
<keyword evidence="15" id="KW-0325">Glycoprotein</keyword>
<feature type="binding site" evidence="21">
    <location>
        <begin position="462"/>
        <end position="468"/>
    </location>
    <ligand>
        <name>ATP</name>
        <dbReference type="ChEBI" id="CHEBI:30616"/>
    </ligand>
</feature>
<dbReference type="SUPFAM" id="SSF48726">
    <property type="entry name" value="Immunoglobulin"/>
    <property type="match status" value="2"/>
</dbReference>
<dbReference type="InterPro" id="IPR013783">
    <property type="entry name" value="Ig-like_fold"/>
</dbReference>
<dbReference type="SUPFAM" id="SSF56112">
    <property type="entry name" value="Protein kinase-like (PK-like)"/>
    <property type="match status" value="1"/>
</dbReference>
<accession>A0A0K1YXG7</accession>
<feature type="compositionally biased region" description="Acidic residues" evidence="24">
    <location>
        <begin position="39"/>
        <end position="52"/>
    </location>
</feature>
<evidence type="ECO:0000256" key="1">
    <source>
        <dbReference type="ARBA" id="ARBA00004167"/>
    </source>
</evidence>
<dbReference type="InterPro" id="IPR036179">
    <property type="entry name" value="Ig-like_dom_sf"/>
</dbReference>
<organism evidence="29">
    <name type="scientific">Ptychodera flava</name>
    <name type="common">Acorn worm</name>
    <dbReference type="NCBI Taxonomy" id="63121"/>
    <lineage>
        <taxon>Eukaryota</taxon>
        <taxon>Metazoa</taxon>
        <taxon>Hemichordata</taxon>
        <taxon>Enteropneusta</taxon>
        <taxon>Ptychoderidae</taxon>
        <taxon>Ptychodera</taxon>
    </lineage>
</organism>
<feature type="disulfide bond" evidence="22">
    <location>
        <begin position="110"/>
        <end position="168"/>
    </location>
</feature>
<dbReference type="InterPro" id="IPR008266">
    <property type="entry name" value="Tyr_kinase_AS"/>
</dbReference>
<dbReference type="FunFam" id="2.60.40.10:FF:000020">
    <property type="entry name" value="Fibroblast growth factor receptor"/>
    <property type="match status" value="1"/>
</dbReference>
<feature type="compositionally biased region" description="Polar residues" evidence="24">
    <location>
        <begin position="764"/>
        <end position="791"/>
    </location>
</feature>
<evidence type="ECO:0000256" key="3">
    <source>
        <dbReference type="ARBA" id="ARBA00022679"/>
    </source>
</evidence>
<evidence type="ECO:0000256" key="15">
    <source>
        <dbReference type="ARBA" id="ARBA00023180"/>
    </source>
</evidence>
<dbReference type="Gene3D" id="3.30.200.20">
    <property type="entry name" value="Phosphorylase Kinase, domain 1"/>
    <property type="match status" value="1"/>
</dbReference>
<keyword evidence="14 19" id="KW-0675">Receptor</keyword>
<feature type="domain" description="Ig-like" evidence="28">
    <location>
        <begin position="187"/>
        <end position="321"/>
    </location>
</feature>
<dbReference type="SMART" id="SM00409">
    <property type="entry name" value="IG"/>
    <property type="match status" value="2"/>
</dbReference>
<dbReference type="GO" id="GO:0008284">
    <property type="term" value="P:positive regulation of cell population proliferation"/>
    <property type="evidence" value="ECO:0007669"/>
    <property type="project" value="InterPro"/>
</dbReference>
<evidence type="ECO:0000256" key="23">
    <source>
        <dbReference type="PROSITE-ProRule" id="PRU10141"/>
    </source>
</evidence>
<evidence type="ECO:0000256" key="18">
    <source>
        <dbReference type="ARBA" id="ARBA00056965"/>
    </source>
</evidence>
<dbReference type="Pfam" id="PF07679">
    <property type="entry name" value="I-set"/>
    <property type="match status" value="1"/>
</dbReference>
<dbReference type="FunFam" id="3.30.200.20:FF:000593">
    <property type="entry name" value="Predicted protein"/>
    <property type="match status" value="1"/>
</dbReference>
<evidence type="ECO:0000256" key="11">
    <source>
        <dbReference type="ARBA" id="ARBA00023136"/>
    </source>
</evidence>
<dbReference type="InterPro" id="IPR050122">
    <property type="entry name" value="RTK"/>
</dbReference>
<dbReference type="Pfam" id="PF13927">
    <property type="entry name" value="Ig_3"/>
    <property type="match status" value="1"/>
</dbReference>
<evidence type="ECO:0000256" key="17">
    <source>
        <dbReference type="ARBA" id="ARBA00051243"/>
    </source>
</evidence>
<keyword evidence="8 19" id="KW-0418">Kinase</keyword>
<evidence type="ECO:0000256" key="13">
    <source>
        <dbReference type="ARBA" id="ARBA00023157"/>
    </source>
</evidence>
<protein>
    <recommendedName>
        <fullName evidence="19">Fibroblast growth factor receptor</fullName>
        <ecNumber evidence="19">2.7.10.1</ecNumber>
    </recommendedName>
</protein>
<keyword evidence="13 22" id="KW-1015">Disulfide bond</keyword>
<dbReference type="Gene3D" id="1.10.510.10">
    <property type="entry name" value="Transferase(Phosphotransferase) domain 1"/>
    <property type="match status" value="1"/>
</dbReference>
<comment type="subcellular location">
    <subcellularLocation>
        <location evidence="1">Membrane</location>
        <topology evidence="1">Single-pass membrane protein</topology>
    </subcellularLocation>
</comment>
<dbReference type="EC" id="2.7.10.1" evidence="19"/>
<dbReference type="InterPro" id="IPR007110">
    <property type="entry name" value="Ig-like_dom"/>
</dbReference>
<evidence type="ECO:0000256" key="10">
    <source>
        <dbReference type="ARBA" id="ARBA00022989"/>
    </source>
</evidence>
<dbReference type="PRINTS" id="PR00109">
    <property type="entry name" value="TYRKINASE"/>
</dbReference>
<keyword evidence="5 26" id="KW-0732">Signal</keyword>
<feature type="binding site" evidence="21">
    <location>
        <position position="605"/>
    </location>
    <ligand>
        <name>ATP</name>
        <dbReference type="ChEBI" id="CHEBI:30616"/>
    </ligand>
</feature>
<name>A0A0K1YXG7_PTYFL</name>
<evidence type="ECO:0000256" key="20">
    <source>
        <dbReference type="PIRSR" id="PIRSR000628-1"/>
    </source>
</evidence>
<keyword evidence="10 25" id="KW-1133">Transmembrane helix</keyword>
<feature type="active site" description="Proton acceptor" evidence="20">
    <location>
        <position position="601"/>
    </location>
</feature>
<dbReference type="InterPro" id="IPR020635">
    <property type="entry name" value="Tyr_kinase_cat_dom"/>
</dbReference>
<evidence type="ECO:0000256" key="26">
    <source>
        <dbReference type="SAM" id="SignalP"/>
    </source>
</evidence>
<dbReference type="GO" id="GO:0043235">
    <property type="term" value="C:receptor complex"/>
    <property type="evidence" value="ECO:0007669"/>
    <property type="project" value="TreeGrafter"/>
</dbReference>
<feature type="domain" description="Ig-like" evidence="28">
    <location>
        <begin position="85"/>
        <end position="184"/>
    </location>
</feature>
<evidence type="ECO:0000256" key="16">
    <source>
        <dbReference type="ARBA" id="ARBA00023319"/>
    </source>
</evidence>
<evidence type="ECO:0000256" key="19">
    <source>
        <dbReference type="PIRNR" id="PIRNR000628"/>
    </source>
</evidence>
<dbReference type="InterPro" id="IPR003598">
    <property type="entry name" value="Ig_sub2"/>
</dbReference>
<feature type="binding site" evidence="21">
    <location>
        <position position="619"/>
    </location>
    <ligand>
        <name>ATP</name>
        <dbReference type="ChEBI" id="CHEBI:30616"/>
    </ligand>
</feature>
<dbReference type="PANTHER" id="PTHR24416:SF550">
    <property type="entry name" value="FIBROBLAST GROWTH FACTOR RECEPTOR HOMOLOG 1-RELATED"/>
    <property type="match status" value="1"/>
</dbReference>
<dbReference type="FunFam" id="1.10.510.10:FF:000007">
    <property type="entry name" value="Fibroblast growth factor receptor"/>
    <property type="match status" value="1"/>
</dbReference>
<dbReference type="AlphaFoldDB" id="A0A0K1YXG7"/>
<keyword evidence="11 19" id="KW-0472">Membrane</keyword>
<reference evidence="29" key="2">
    <citation type="submission" date="2015-07" db="EMBL/GenBank/DDBJ databases">
        <title>MeaNS - Measles Nucleotide Surveillance Program.</title>
        <authorList>
            <person name="Tran T."/>
            <person name="Druce J."/>
        </authorList>
    </citation>
    <scope>NUCLEOTIDE SEQUENCE</scope>
</reference>
<dbReference type="PROSITE" id="PS50835">
    <property type="entry name" value="IG_LIKE"/>
    <property type="match status" value="2"/>
</dbReference>
<dbReference type="PROSITE" id="PS00109">
    <property type="entry name" value="PROTEIN_KINASE_TYR"/>
    <property type="match status" value="1"/>
</dbReference>
<feature type="domain" description="Protein kinase" evidence="27">
    <location>
        <begin position="456"/>
        <end position="736"/>
    </location>
</feature>
<evidence type="ECO:0000313" key="29">
    <source>
        <dbReference type="EMBL" id="AKZ18204.1"/>
    </source>
</evidence>
<dbReference type="Gene3D" id="2.60.40.10">
    <property type="entry name" value="Immunoglobulins"/>
    <property type="match status" value="2"/>
</dbReference>
<evidence type="ECO:0000256" key="7">
    <source>
        <dbReference type="ARBA" id="ARBA00022741"/>
    </source>
</evidence>
<feature type="region of interest" description="Disordered" evidence="24">
    <location>
        <begin position="25"/>
        <end position="80"/>
    </location>
</feature>
<dbReference type="EMBL" id="KT290885">
    <property type="protein sequence ID" value="AKZ18204.1"/>
    <property type="molecule type" value="mRNA"/>
</dbReference>
<proteinExistence type="evidence at transcript level"/>
<evidence type="ECO:0000259" key="27">
    <source>
        <dbReference type="PROSITE" id="PS50011"/>
    </source>
</evidence>
<dbReference type="SMART" id="SM00408">
    <property type="entry name" value="IGc2"/>
    <property type="match status" value="2"/>
</dbReference>
<feature type="chain" id="PRO_5005472425" description="Fibroblast growth factor receptor" evidence="26">
    <location>
        <begin position="23"/>
        <end position="832"/>
    </location>
</feature>
<evidence type="ECO:0000256" key="25">
    <source>
        <dbReference type="SAM" id="Phobius"/>
    </source>
</evidence>
<keyword evidence="6" id="KW-0677">Repeat</keyword>
<dbReference type="InterPro" id="IPR003599">
    <property type="entry name" value="Ig_sub"/>
</dbReference>
<dbReference type="InterPro" id="IPR001245">
    <property type="entry name" value="Ser-Thr/Tyr_kinase_cat_dom"/>
</dbReference>
<sequence>MKVQLIIVFSALLLITARTVNCDENDVNKSKEGPPGPDTNDEDSVFEDDLTDGEVVPDLGEIGPAKVENQEKTESPQNKSAALAPYFTSPHKMARTFVAQPAGSVARFRCNADGNPTPTIRWLKNREEIDERRLGFKDSGESIEKVRHRKWTLVLHDLVPSDNGYYTCIITNQYGSINTTYELDVIPRIAHEPILNPAKPENTTVIVGHTAIFRCEAVVSDLHPHIQWLKHLDKDDSNDTSNFQVMQKQWPSHPEWTCDAMIKNLYGSSPPFLCLKKTDTNQTQSDPQSLIIPNVTFEDAGKYTCLAGNAIGISYQSAWLTVIPPPEPTTKPNITYHITKTPYVPWTQANKTTVIVAVVALCFLLVVIVVCICLCVMGKKRQKRPKHPPIIVENGLYQYGPSAGIIRHLKRQDSTSSTNSSSPLIQFRSRMSSSLTVLSEYEVPCDPEWEVVRDNITLQEPLGEGAFGQVLKAQAKNIQGIERSITVAVKMLKASATERELSDLVQEMNMMKSIGKHRNIINLLGCCTQDGPLFVIVEYAPNGNLRDFLRAKRPPNPNYDSEKLQMMIGCTPLLNKDLLSFAYEITKAMDFLSSKRCIHRDLAARNVLVADGNVMKVADFGLARDIQNIDYYRKTTDGRLPVKWMAPEALFDRKYSPQSDVWSFGILLWEIMTLGGTPYPSVPVEKLFEFLKSGKRMEQPQGCSLEIYHVMRECWQTMPNKRPTFHDLNEDFDRIISLSSNAEYLDLDALGDAPERTFLESTDVDSGNSSGSVHSGPSQPNSRHASESTAPPESAFGDWDEGDSFNSEEVVTAHHSVPILPKQRHASIESTV</sequence>
<dbReference type="PROSITE" id="PS50011">
    <property type="entry name" value="PROTEIN_KINASE_DOM"/>
    <property type="match status" value="1"/>
</dbReference>
<evidence type="ECO:0000256" key="12">
    <source>
        <dbReference type="ARBA" id="ARBA00023137"/>
    </source>
</evidence>
<evidence type="ECO:0000256" key="14">
    <source>
        <dbReference type="ARBA" id="ARBA00023170"/>
    </source>
</evidence>
<evidence type="ECO:0000256" key="4">
    <source>
        <dbReference type="ARBA" id="ARBA00022692"/>
    </source>
</evidence>
<dbReference type="PROSITE" id="PS00107">
    <property type="entry name" value="PROTEIN_KINASE_ATP"/>
    <property type="match status" value="1"/>
</dbReference>
<comment type="similarity">
    <text evidence="19">Belongs to the protein kinase superfamily. Tyr protein kinase family. Fibroblast growth factor receptor subfamily.</text>
</comment>
<keyword evidence="7 19" id="KW-0547">Nucleotide-binding</keyword>
<feature type="binding site" evidence="21">
    <location>
        <position position="544"/>
    </location>
    <ligand>
        <name>ATP</name>
        <dbReference type="ChEBI" id="CHEBI:30616"/>
    </ligand>
</feature>
<gene>
    <name evidence="29" type="primary">fgfrb</name>
</gene>
<feature type="binding site" evidence="21 23">
    <location>
        <position position="490"/>
    </location>
    <ligand>
        <name>ATP</name>
        <dbReference type="ChEBI" id="CHEBI:30616"/>
    </ligand>
</feature>
<dbReference type="InterPro" id="IPR000719">
    <property type="entry name" value="Prot_kinase_dom"/>
</dbReference>
<evidence type="ECO:0000256" key="22">
    <source>
        <dbReference type="PIRSR" id="PIRSR000628-3"/>
    </source>
</evidence>
<dbReference type="SMART" id="SM00219">
    <property type="entry name" value="TyrKc"/>
    <property type="match status" value="1"/>
</dbReference>
<dbReference type="InterPro" id="IPR016248">
    <property type="entry name" value="FGF_rcpt_fam"/>
</dbReference>
<dbReference type="Pfam" id="PF07714">
    <property type="entry name" value="PK_Tyr_Ser-Thr"/>
    <property type="match status" value="1"/>
</dbReference>